<sequence>MQILLYNELDPGNINGFAKWRSFMEADDLKSADVKKIGDNLYRARLNRSDRLLLSFYRHGGERYALVLEYLKNHDYAGSRFLRHGVAVDEDKIPPLEEAPEDLPALAYVNTEHGRFNLLDKVISFDENQQAVFALQPPLVIIGSAGSGKTALTLEKLKACRGDVLYVTLSSYLVKNSRDLYYAHQYENPHQQVDFLSFEEFLESIQEPNGRPVSFHDFAAWFGRLPRLAIKDAHKLFEEFHGVLTGPSVEAAYLQREEYLNLGVRQSIFPAEERPVVYDIFTRYLAFLQEQRLYDSNILSHQYLKKLSPRYDFVVVDEVQDFTNIQLYLILQALRNPSGFVLCGDSNQIVHPNFFSWSKLKSLFFTHGELQADTGLICILHTNYRNSPPVTALANRILLLKNARFGSIDRESNYLVRSNGHVQGEVLFLQDRDTIRRELDAKTRASTRFAVVVMHAEQKSAARRHFNTPLVFSIQEAKGLEYDNIILYNFLSDEERRFREISTGVSHENLQQGLRYARAKDKTDRSLEIYKFYINALYVALTRAVRNLYWIETNPKQRLLDLLDLRDPLDTLNLDSQDSSLEEWRLEAHKLELQGKQEQAERIRHEILQQQTPDWTAYSGSTLDQLHQQALQQGDKKARLTLFEYALAYEDHHVLRELLLVGFKPARHPANGLKQLQQKYYLPYMAKNPLILRNQTKHFGVDFRNPFNQTPLMVAAWLGNVPLVEELAGLAANTRLVDNNGFNAFQIALRQASKDEKYARQHLAGIYHHLEPDSLSIQIDGKLQKLDNRHMEFFLLNLMIALFYRVLPMKVVEQGAYSSQDIADAIAHFPPEALPPPRKQRAYISSALARNEMYGHDRYNRKLFYRLKHGHYLFNPTLRLRVEGEWVNIYDLLCLDKLAYRPAHDWCDSHDQESWDHWLDVGRNHIKQQLQQVRGALLNDALALLKTLCEQELRKIQDSNQS</sequence>
<feature type="domain" description="UvrD-like helicase ATP-binding" evidence="6">
    <location>
        <begin position="296"/>
        <end position="350"/>
    </location>
</feature>
<keyword evidence="2" id="KW-0378">Hydrolase</keyword>
<keyword evidence="5" id="KW-0175">Coiled coil</keyword>
<organism evidence="7 8">
    <name type="scientific">Candidatus Thiothrix phosphatis</name>
    <dbReference type="NCBI Taxonomy" id="3112415"/>
    <lineage>
        <taxon>Bacteria</taxon>
        <taxon>Pseudomonadati</taxon>
        <taxon>Pseudomonadota</taxon>
        <taxon>Gammaproteobacteria</taxon>
        <taxon>Thiotrichales</taxon>
        <taxon>Thiotrichaceae</taxon>
        <taxon>Thiothrix</taxon>
    </lineage>
</organism>
<dbReference type="Proteomes" id="UP001308005">
    <property type="component" value="Unassembled WGS sequence"/>
</dbReference>
<evidence type="ECO:0000256" key="2">
    <source>
        <dbReference type="ARBA" id="ARBA00022801"/>
    </source>
</evidence>
<keyword evidence="1" id="KW-0547">Nucleotide-binding</keyword>
<evidence type="ECO:0000256" key="3">
    <source>
        <dbReference type="ARBA" id="ARBA00022806"/>
    </source>
</evidence>
<dbReference type="Gene3D" id="1.25.40.20">
    <property type="entry name" value="Ankyrin repeat-containing domain"/>
    <property type="match status" value="1"/>
</dbReference>
<proteinExistence type="predicted"/>
<dbReference type="Gene3D" id="3.40.50.300">
    <property type="entry name" value="P-loop containing nucleotide triphosphate hydrolases"/>
    <property type="match status" value="2"/>
</dbReference>
<evidence type="ECO:0000256" key="4">
    <source>
        <dbReference type="ARBA" id="ARBA00022840"/>
    </source>
</evidence>
<dbReference type="PANTHER" id="PTHR21529:SF4">
    <property type="entry name" value="TPR AND ANKYRIN REPEAT-CONTAINING PROTEIN 1"/>
    <property type="match status" value="1"/>
</dbReference>
<accession>A0ABU6CYI1</accession>
<dbReference type="SUPFAM" id="SSF52540">
    <property type="entry name" value="P-loop containing nucleoside triphosphate hydrolases"/>
    <property type="match status" value="1"/>
</dbReference>
<dbReference type="InterPro" id="IPR027417">
    <property type="entry name" value="P-loop_NTPase"/>
</dbReference>
<evidence type="ECO:0000256" key="5">
    <source>
        <dbReference type="SAM" id="Coils"/>
    </source>
</evidence>
<evidence type="ECO:0000256" key="1">
    <source>
        <dbReference type="ARBA" id="ARBA00022741"/>
    </source>
</evidence>
<dbReference type="RefSeq" id="WP_324695851.1">
    <property type="nucleotide sequence ID" value="NZ_JAYMYJ010000114.1"/>
</dbReference>
<dbReference type="InterPro" id="IPR036770">
    <property type="entry name" value="Ankyrin_rpt-contain_sf"/>
</dbReference>
<name>A0ABU6CYI1_9GAMM</name>
<feature type="coiled-coil region" evidence="5">
    <location>
        <begin position="574"/>
        <end position="606"/>
    </location>
</feature>
<gene>
    <name evidence="7" type="ORF">VSS37_12965</name>
</gene>
<dbReference type="Pfam" id="PF00580">
    <property type="entry name" value="UvrD-helicase"/>
    <property type="match status" value="1"/>
</dbReference>
<evidence type="ECO:0000313" key="8">
    <source>
        <dbReference type="Proteomes" id="UP001308005"/>
    </source>
</evidence>
<evidence type="ECO:0000259" key="6">
    <source>
        <dbReference type="Pfam" id="PF00580"/>
    </source>
</evidence>
<protein>
    <submittedName>
        <fullName evidence="7">UvrD-helicase domain-containing protein</fullName>
    </submittedName>
</protein>
<reference evidence="8" key="1">
    <citation type="submission" date="2023-07" db="EMBL/GenBank/DDBJ databases">
        <title>The carbon used by Thiothrix.</title>
        <authorList>
            <person name="Chen L."/>
        </authorList>
    </citation>
    <scope>NUCLEOTIDE SEQUENCE [LARGE SCALE GENOMIC DNA]</scope>
</reference>
<dbReference type="PANTHER" id="PTHR21529">
    <property type="entry name" value="MAMMARY TURMOR VIRUS RECEPTOR HOMOLOG 1, 2 MTVR1, 2"/>
    <property type="match status" value="1"/>
</dbReference>
<keyword evidence="3" id="KW-0347">Helicase</keyword>
<evidence type="ECO:0000313" key="7">
    <source>
        <dbReference type="EMBL" id="MEB4591896.1"/>
    </source>
</evidence>
<comment type="caution">
    <text evidence="7">The sequence shown here is derived from an EMBL/GenBank/DDBJ whole genome shotgun (WGS) entry which is preliminary data.</text>
</comment>
<dbReference type="SUPFAM" id="SSF48403">
    <property type="entry name" value="Ankyrin repeat"/>
    <property type="match status" value="1"/>
</dbReference>
<keyword evidence="4" id="KW-0067">ATP-binding</keyword>
<keyword evidence="8" id="KW-1185">Reference proteome</keyword>
<dbReference type="InterPro" id="IPR014016">
    <property type="entry name" value="UvrD-like_ATP-bd"/>
</dbReference>
<reference evidence="7 8" key="2">
    <citation type="submission" date="2024-01" db="EMBL/GenBank/DDBJ databases">
        <authorList>
            <person name="Xie X."/>
        </authorList>
    </citation>
    <scope>NUCLEOTIDE SEQUENCE [LARGE SCALE GENOMIC DNA]</scope>
    <source>
        <strain evidence="7">SCUT-1</strain>
    </source>
</reference>
<dbReference type="EMBL" id="JAYMYJ010000114">
    <property type="protein sequence ID" value="MEB4591896.1"/>
    <property type="molecule type" value="Genomic_DNA"/>
</dbReference>
<dbReference type="InterPro" id="IPR039904">
    <property type="entry name" value="TRANK1"/>
</dbReference>